<gene>
    <name evidence="1" type="ORF">BJ138DRAFT_1116570</name>
</gene>
<proteinExistence type="predicted"/>
<evidence type="ECO:0000313" key="2">
    <source>
        <dbReference type="Proteomes" id="UP000790377"/>
    </source>
</evidence>
<evidence type="ECO:0000313" key="1">
    <source>
        <dbReference type="EMBL" id="KAH7907577.1"/>
    </source>
</evidence>
<organism evidence="1 2">
    <name type="scientific">Hygrophoropsis aurantiaca</name>
    <dbReference type="NCBI Taxonomy" id="72124"/>
    <lineage>
        <taxon>Eukaryota</taxon>
        <taxon>Fungi</taxon>
        <taxon>Dikarya</taxon>
        <taxon>Basidiomycota</taxon>
        <taxon>Agaricomycotina</taxon>
        <taxon>Agaricomycetes</taxon>
        <taxon>Agaricomycetidae</taxon>
        <taxon>Boletales</taxon>
        <taxon>Coniophorineae</taxon>
        <taxon>Hygrophoropsidaceae</taxon>
        <taxon>Hygrophoropsis</taxon>
    </lineage>
</organism>
<name>A0ACB8A483_9AGAM</name>
<keyword evidence="2" id="KW-1185">Reference proteome</keyword>
<accession>A0ACB8A483</accession>
<sequence length="141" mass="15804">MSGNGVSVRRGRAEYHSFPPQPYYPSRSPGSHRAPSLMETFPRSAYPSRTYWDCKLPSGPPHPRLPPSFGPSPPPPIDLIQGAGFSQSELKLLAGFNNISYMFCVLFAVFTLDRFGRRSTMTNTLKQQDHTKGLSEEQSWL</sequence>
<dbReference type="EMBL" id="MU267891">
    <property type="protein sequence ID" value="KAH7907577.1"/>
    <property type="molecule type" value="Genomic_DNA"/>
</dbReference>
<reference evidence="1" key="1">
    <citation type="journal article" date="2021" name="New Phytol.">
        <title>Evolutionary innovations through gain and loss of genes in the ectomycorrhizal Boletales.</title>
        <authorList>
            <person name="Wu G."/>
            <person name="Miyauchi S."/>
            <person name="Morin E."/>
            <person name="Kuo A."/>
            <person name="Drula E."/>
            <person name="Varga T."/>
            <person name="Kohler A."/>
            <person name="Feng B."/>
            <person name="Cao Y."/>
            <person name="Lipzen A."/>
            <person name="Daum C."/>
            <person name="Hundley H."/>
            <person name="Pangilinan J."/>
            <person name="Johnson J."/>
            <person name="Barry K."/>
            <person name="LaButti K."/>
            <person name="Ng V."/>
            <person name="Ahrendt S."/>
            <person name="Min B."/>
            <person name="Choi I.G."/>
            <person name="Park H."/>
            <person name="Plett J.M."/>
            <person name="Magnuson J."/>
            <person name="Spatafora J.W."/>
            <person name="Nagy L.G."/>
            <person name="Henrissat B."/>
            <person name="Grigoriev I.V."/>
            <person name="Yang Z.L."/>
            <person name="Xu J."/>
            <person name="Martin F.M."/>
        </authorList>
    </citation>
    <scope>NUCLEOTIDE SEQUENCE</scope>
    <source>
        <strain evidence="1">ATCC 28755</strain>
    </source>
</reference>
<dbReference type="Proteomes" id="UP000790377">
    <property type="component" value="Unassembled WGS sequence"/>
</dbReference>
<protein>
    <submittedName>
        <fullName evidence="1">Uncharacterized protein</fullName>
    </submittedName>
</protein>
<comment type="caution">
    <text evidence="1">The sequence shown here is derived from an EMBL/GenBank/DDBJ whole genome shotgun (WGS) entry which is preliminary data.</text>
</comment>